<reference evidence="8" key="1">
    <citation type="journal article" date="2019" name="Int. J. Syst. Evol. Microbiol.">
        <title>The Global Catalogue of Microorganisms (GCM) 10K type strain sequencing project: providing services to taxonomists for standard genome sequencing and annotation.</title>
        <authorList>
            <consortium name="The Broad Institute Genomics Platform"/>
            <consortium name="The Broad Institute Genome Sequencing Center for Infectious Disease"/>
            <person name="Wu L."/>
            <person name="Ma J."/>
        </authorList>
    </citation>
    <scope>NUCLEOTIDE SEQUENCE [LARGE SCALE GENOMIC DNA]</scope>
    <source>
        <strain evidence="8">TISTR 1535</strain>
    </source>
</reference>
<comment type="caution">
    <text evidence="7">The sequence shown here is derived from an EMBL/GenBank/DDBJ whole genome shotgun (WGS) entry which is preliminary data.</text>
</comment>
<comment type="cofactor">
    <cofactor evidence="1">
        <name>Zn(2+)</name>
        <dbReference type="ChEBI" id="CHEBI:29105"/>
    </cofactor>
</comment>
<name>A0ABW5V2T0_9BACI</name>
<dbReference type="Gene3D" id="3.30.980.10">
    <property type="entry name" value="Threonyl-trna Synthetase, Chain A, domain 2"/>
    <property type="match status" value="1"/>
</dbReference>
<dbReference type="Gene3D" id="3.10.310.40">
    <property type="match status" value="1"/>
</dbReference>
<dbReference type="InterPro" id="IPR018165">
    <property type="entry name" value="Ala-tRNA-synth_IIc_core"/>
</dbReference>
<feature type="domain" description="Alanyl-transfer RNA synthetases family profile" evidence="6">
    <location>
        <begin position="1"/>
        <end position="239"/>
    </location>
</feature>
<dbReference type="SUPFAM" id="SSF55186">
    <property type="entry name" value="ThrRS/AlaRS common domain"/>
    <property type="match status" value="1"/>
</dbReference>
<keyword evidence="8" id="KW-1185">Reference proteome</keyword>
<dbReference type="PANTHER" id="PTHR43462">
    <property type="entry name" value="ALANYL-TRNA EDITING PROTEIN"/>
    <property type="match status" value="1"/>
</dbReference>
<keyword evidence="4" id="KW-0862">Zinc</keyword>
<dbReference type="Proteomes" id="UP001597502">
    <property type="component" value="Unassembled WGS sequence"/>
</dbReference>
<sequence length="395" mass="44343">MSTEKLFYQDSYMRAFTARVLKAERDEQGHFYVVLDRTAFYPTGGGQPHDTGTLNSVHVYDVEEIGGEVRHYIEDPVDVHHEIAGEIDWERRFDHMQQHAGQHILSAAFAEMVGYQTVSFHLGQQICSIDLDAVDLTDEEIMQVENKANDIILENRPVETRWVSAEELSQYPLRKEVSVSDNIRLVIIPDFDYNGCGGTHPNSTGQVSALKMLHWEKQKKKVRVYFVCGGRVLNELGAKHKVIYGLTDTLNVPQEELNETAIRALRLNKDQEKTINELKSKLIDYEAEAYIEQAEESHGGRIVKAVFADRSIPELQQLAKVITANADDMIAVLVNENHNKLQLVCAGGEAVHVNMNDLLKQVLPLINGKGGGTAKIVQGGGERILPPEELMEAFV</sequence>
<proteinExistence type="predicted"/>
<gene>
    <name evidence="7" type="ORF">ACFSUO_01900</name>
</gene>
<evidence type="ECO:0000313" key="8">
    <source>
        <dbReference type="Proteomes" id="UP001597502"/>
    </source>
</evidence>
<dbReference type="PROSITE" id="PS50860">
    <property type="entry name" value="AA_TRNA_LIGASE_II_ALA"/>
    <property type="match status" value="1"/>
</dbReference>
<accession>A0ABW5V2T0</accession>
<dbReference type="InterPro" id="IPR012947">
    <property type="entry name" value="tRNA_SAD"/>
</dbReference>
<protein>
    <submittedName>
        <fullName evidence="7">DHHA1 domain-containing protein</fullName>
    </submittedName>
</protein>
<dbReference type="EMBL" id="JBHUNA010000003">
    <property type="protein sequence ID" value="MFD2759741.1"/>
    <property type="molecule type" value="Genomic_DNA"/>
</dbReference>
<dbReference type="RefSeq" id="WP_382390512.1">
    <property type="nucleotide sequence ID" value="NZ_JBHUNA010000003.1"/>
</dbReference>
<evidence type="ECO:0000256" key="2">
    <source>
        <dbReference type="ARBA" id="ARBA00004496"/>
    </source>
</evidence>
<organism evidence="7 8">
    <name type="scientific">Lentibacillus juripiscarius</name>
    <dbReference type="NCBI Taxonomy" id="257446"/>
    <lineage>
        <taxon>Bacteria</taxon>
        <taxon>Bacillati</taxon>
        <taxon>Bacillota</taxon>
        <taxon>Bacilli</taxon>
        <taxon>Bacillales</taxon>
        <taxon>Bacillaceae</taxon>
        <taxon>Lentibacillus</taxon>
    </lineage>
</organism>
<dbReference type="InterPro" id="IPR051335">
    <property type="entry name" value="Alanyl-tRNA_Editing_Enzymes"/>
</dbReference>
<dbReference type="PANTHER" id="PTHR43462:SF1">
    <property type="entry name" value="ALANYL-TRNA EDITING PROTEIN AARSD1"/>
    <property type="match status" value="1"/>
</dbReference>
<dbReference type="Pfam" id="PF07973">
    <property type="entry name" value="tRNA_SAD"/>
    <property type="match status" value="1"/>
</dbReference>
<dbReference type="Gene3D" id="2.40.30.130">
    <property type="match status" value="1"/>
</dbReference>
<keyword evidence="3" id="KW-0479">Metal-binding</keyword>
<dbReference type="SMART" id="SM00863">
    <property type="entry name" value="tRNA_SAD"/>
    <property type="match status" value="1"/>
</dbReference>
<evidence type="ECO:0000256" key="4">
    <source>
        <dbReference type="ARBA" id="ARBA00022833"/>
    </source>
</evidence>
<dbReference type="SUPFAM" id="SSF50447">
    <property type="entry name" value="Translation proteins"/>
    <property type="match status" value="1"/>
</dbReference>
<evidence type="ECO:0000313" key="7">
    <source>
        <dbReference type="EMBL" id="MFD2759741.1"/>
    </source>
</evidence>
<feature type="coiled-coil region" evidence="5">
    <location>
        <begin position="261"/>
        <end position="288"/>
    </location>
</feature>
<evidence type="ECO:0000259" key="6">
    <source>
        <dbReference type="PROSITE" id="PS50860"/>
    </source>
</evidence>
<comment type="subcellular location">
    <subcellularLocation>
        <location evidence="2">Cytoplasm</location>
    </subcellularLocation>
</comment>
<evidence type="ECO:0000256" key="3">
    <source>
        <dbReference type="ARBA" id="ARBA00022723"/>
    </source>
</evidence>
<evidence type="ECO:0000256" key="1">
    <source>
        <dbReference type="ARBA" id="ARBA00001947"/>
    </source>
</evidence>
<dbReference type="Pfam" id="PF01411">
    <property type="entry name" value="tRNA-synt_2c"/>
    <property type="match status" value="1"/>
</dbReference>
<dbReference type="InterPro" id="IPR018163">
    <property type="entry name" value="Thr/Ala-tRNA-synth_IIc_edit"/>
</dbReference>
<evidence type="ECO:0000256" key="5">
    <source>
        <dbReference type="SAM" id="Coils"/>
    </source>
</evidence>
<keyword evidence="5" id="KW-0175">Coiled coil</keyword>
<dbReference type="InterPro" id="IPR009000">
    <property type="entry name" value="Transl_B-barrel_sf"/>
</dbReference>
<dbReference type="InterPro" id="IPR018164">
    <property type="entry name" value="Ala-tRNA-synth_IIc_N"/>
</dbReference>